<protein>
    <submittedName>
        <fullName evidence="11">STX1A</fullName>
    </submittedName>
</protein>
<proteinExistence type="inferred from homology"/>
<accession>A0A0K2TB58</accession>
<keyword evidence="6 9" id="KW-1133">Transmembrane helix</keyword>
<evidence type="ECO:0000256" key="1">
    <source>
        <dbReference type="ARBA" id="ARBA00004211"/>
    </source>
</evidence>
<name>A0A0K2TB58_LEPSM</name>
<evidence type="ECO:0000256" key="8">
    <source>
        <dbReference type="SAM" id="Coils"/>
    </source>
</evidence>
<comment type="similarity">
    <text evidence="2">Belongs to the syntaxin family.</text>
</comment>
<dbReference type="GO" id="GO:0006836">
    <property type="term" value="P:neurotransmitter transport"/>
    <property type="evidence" value="ECO:0007669"/>
    <property type="project" value="UniProtKB-KW"/>
</dbReference>
<keyword evidence="5" id="KW-0532">Neurotransmitter transport</keyword>
<evidence type="ECO:0000256" key="7">
    <source>
        <dbReference type="ARBA" id="ARBA00023136"/>
    </source>
</evidence>
<dbReference type="GO" id="GO:0000149">
    <property type="term" value="F:SNARE binding"/>
    <property type="evidence" value="ECO:0007669"/>
    <property type="project" value="TreeGrafter"/>
</dbReference>
<keyword evidence="4 9" id="KW-0812">Transmembrane</keyword>
<dbReference type="OrthoDB" id="10255013at2759"/>
<dbReference type="AlphaFoldDB" id="A0A0K2TB58"/>
<dbReference type="GO" id="GO:0048278">
    <property type="term" value="P:vesicle docking"/>
    <property type="evidence" value="ECO:0007669"/>
    <property type="project" value="TreeGrafter"/>
</dbReference>
<dbReference type="SMART" id="SM00397">
    <property type="entry name" value="t_SNARE"/>
    <property type="match status" value="1"/>
</dbReference>
<dbReference type="Gene3D" id="1.20.58.70">
    <property type="match status" value="1"/>
</dbReference>
<evidence type="ECO:0000256" key="2">
    <source>
        <dbReference type="ARBA" id="ARBA00009063"/>
    </source>
</evidence>
<dbReference type="Pfam" id="PF05739">
    <property type="entry name" value="SNARE"/>
    <property type="match status" value="1"/>
</dbReference>
<gene>
    <name evidence="12" type="primary">Dmoj\GI23434</name>
    <name evidence="11" type="ORF">LSAA_7848</name>
</gene>
<dbReference type="EMBL" id="HACA01005346">
    <property type="protein sequence ID" value="CDW22707.1"/>
    <property type="molecule type" value="Transcribed_RNA"/>
</dbReference>
<reference evidence="11" key="2">
    <citation type="submission" date="2021-02" db="EMBL/GenBank/DDBJ databases">
        <authorList>
            <person name="Bekaert M."/>
        </authorList>
    </citation>
    <scope>NUCLEOTIDE SEQUENCE</scope>
    <source>
        <strain evidence="11">IoA-00</strain>
    </source>
</reference>
<reference evidence="12" key="1">
    <citation type="submission" date="2014-05" db="EMBL/GenBank/DDBJ databases">
        <authorList>
            <person name="Chronopoulou M."/>
        </authorList>
    </citation>
    <scope>NUCLEOTIDE SEQUENCE</scope>
    <source>
        <tissue evidence="12">Whole organism</tissue>
    </source>
</reference>
<dbReference type="PANTHER" id="PTHR19957:SF424">
    <property type="entry name" value="SYNTAXIN-1A"/>
    <property type="match status" value="1"/>
</dbReference>
<evidence type="ECO:0000313" key="12">
    <source>
        <dbReference type="EMBL" id="CDW22706.1"/>
    </source>
</evidence>
<dbReference type="CDD" id="cd00179">
    <property type="entry name" value="SynN"/>
    <property type="match status" value="1"/>
</dbReference>
<keyword evidence="3" id="KW-0813">Transport</keyword>
<evidence type="ECO:0000256" key="5">
    <source>
        <dbReference type="ARBA" id="ARBA00022775"/>
    </source>
</evidence>
<evidence type="ECO:0000256" key="4">
    <source>
        <dbReference type="ARBA" id="ARBA00022692"/>
    </source>
</evidence>
<dbReference type="Pfam" id="PF00804">
    <property type="entry name" value="Syntaxin"/>
    <property type="match status" value="1"/>
</dbReference>
<dbReference type="GO" id="GO:0012505">
    <property type="term" value="C:endomembrane system"/>
    <property type="evidence" value="ECO:0007669"/>
    <property type="project" value="TreeGrafter"/>
</dbReference>
<organism evidence="12">
    <name type="scientific">Lepeophtheirus salmonis</name>
    <name type="common">Salmon louse</name>
    <name type="synonym">Caligus salmonis</name>
    <dbReference type="NCBI Taxonomy" id="72036"/>
    <lineage>
        <taxon>Eukaryota</taxon>
        <taxon>Metazoa</taxon>
        <taxon>Ecdysozoa</taxon>
        <taxon>Arthropoda</taxon>
        <taxon>Crustacea</taxon>
        <taxon>Multicrustacea</taxon>
        <taxon>Hexanauplia</taxon>
        <taxon>Copepoda</taxon>
        <taxon>Siphonostomatoida</taxon>
        <taxon>Caligidae</taxon>
        <taxon>Lepeophtheirus</taxon>
    </lineage>
</organism>
<dbReference type="EMBL" id="HACA01005345">
    <property type="protein sequence ID" value="CDW22706.1"/>
    <property type="molecule type" value="Transcribed_RNA"/>
</dbReference>
<dbReference type="GO" id="GO:0031201">
    <property type="term" value="C:SNARE complex"/>
    <property type="evidence" value="ECO:0007669"/>
    <property type="project" value="TreeGrafter"/>
</dbReference>
<feature type="coiled-coil region" evidence="8">
    <location>
        <begin position="181"/>
        <end position="208"/>
    </location>
</feature>
<dbReference type="GO" id="GO:0005886">
    <property type="term" value="C:plasma membrane"/>
    <property type="evidence" value="ECO:0007669"/>
    <property type="project" value="TreeGrafter"/>
</dbReference>
<dbReference type="EMBL" id="HG994582">
    <property type="protein sequence ID" value="CAF2898401.1"/>
    <property type="molecule type" value="Genomic_DNA"/>
</dbReference>
<feature type="domain" description="T-SNARE coiled-coil homology" evidence="10">
    <location>
        <begin position="195"/>
        <end position="257"/>
    </location>
</feature>
<comment type="subcellular location">
    <subcellularLocation>
        <location evidence="1">Membrane</location>
        <topology evidence="1">Single-pass type IV membrane protein</topology>
    </subcellularLocation>
</comment>
<dbReference type="GO" id="GO:0006887">
    <property type="term" value="P:exocytosis"/>
    <property type="evidence" value="ECO:0007669"/>
    <property type="project" value="TreeGrafter"/>
</dbReference>
<evidence type="ECO:0000256" key="9">
    <source>
        <dbReference type="SAM" id="Phobius"/>
    </source>
</evidence>
<dbReference type="InterPro" id="IPR000727">
    <property type="entry name" value="T_SNARE_dom"/>
</dbReference>
<feature type="transmembrane region" description="Helical" evidence="9">
    <location>
        <begin position="269"/>
        <end position="287"/>
    </location>
</feature>
<dbReference type="Gene3D" id="1.20.5.110">
    <property type="match status" value="1"/>
</dbReference>
<dbReference type="InterPro" id="IPR045242">
    <property type="entry name" value="Syntaxin"/>
</dbReference>
<evidence type="ECO:0000313" key="11">
    <source>
        <dbReference type="EMBL" id="CAF2898401.1"/>
    </source>
</evidence>
<keyword evidence="13" id="KW-1185">Reference proteome</keyword>
<feature type="coiled-coil region" evidence="8">
    <location>
        <begin position="83"/>
        <end position="110"/>
    </location>
</feature>
<dbReference type="GO" id="GO:0005484">
    <property type="term" value="F:SNAP receptor activity"/>
    <property type="evidence" value="ECO:0007669"/>
    <property type="project" value="TreeGrafter"/>
</dbReference>
<keyword evidence="8" id="KW-0175">Coiled coil</keyword>
<evidence type="ECO:0000256" key="3">
    <source>
        <dbReference type="ARBA" id="ARBA00022448"/>
    </source>
</evidence>
<dbReference type="Proteomes" id="UP000675881">
    <property type="component" value="Chromosome 3"/>
</dbReference>
<dbReference type="PANTHER" id="PTHR19957">
    <property type="entry name" value="SYNTAXIN"/>
    <property type="match status" value="1"/>
</dbReference>
<dbReference type="InterPro" id="IPR010989">
    <property type="entry name" value="SNARE"/>
</dbReference>
<dbReference type="SUPFAM" id="SSF47661">
    <property type="entry name" value="t-snare proteins"/>
    <property type="match status" value="1"/>
</dbReference>
<sequence>MAPPKDRLAAMKAQSYFPEEEDFSIPIDEESPAMRAFFGEIEETRGVIANIDRDIKVVRRCQESFINSPMVDEKHKIEMEDAMANIKKSANQVRTRLKKIEQANQDLTDTDAESRIRKTQHMTLSRQFVEYMTEYNTLQNEYRDKSKGKIQRQMELAGSNVTDDELENLLESGKGAQLVGHVVIEGDEEQLKQTINDLENRHEMFLNLEKSISELHDMFIDIAMLIENQGEMVNRIDTHVESAVEYTSRATNDTKKALEYQSKARRKKIMMLLCMIIAGGLGGWFVAKYLEIL</sequence>
<dbReference type="PROSITE" id="PS50192">
    <property type="entry name" value="T_SNARE"/>
    <property type="match status" value="1"/>
</dbReference>
<dbReference type="GO" id="GO:0006886">
    <property type="term" value="P:intracellular protein transport"/>
    <property type="evidence" value="ECO:0007669"/>
    <property type="project" value="TreeGrafter"/>
</dbReference>
<evidence type="ECO:0000256" key="6">
    <source>
        <dbReference type="ARBA" id="ARBA00022989"/>
    </source>
</evidence>
<evidence type="ECO:0000313" key="13">
    <source>
        <dbReference type="Proteomes" id="UP000675881"/>
    </source>
</evidence>
<dbReference type="SMART" id="SM00503">
    <property type="entry name" value="SynN"/>
    <property type="match status" value="1"/>
</dbReference>
<keyword evidence="7 9" id="KW-0472">Membrane</keyword>
<dbReference type="GO" id="GO:0006906">
    <property type="term" value="P:vesicle fusion"/>
    <property type="evidence" value="ECO:0007669"/>
    <property type="project" value="TreeGrafter"/>
</dbReference>
<dbReference type="FunFam" id="1.20.58.70:FF:000011">
    <property type="entry name" value="Syntaxin 4"/>
    <property type="match status" value="1"/>
</dbReference>
<dbReference type="InterPro" id="IPR006011">
    <property type="entry name" value="Syntaxin_N"/>
</dbReference>
<evidence type="ECO:0000259" key="10">
    <source>
        <dbReference type="PROSITE" id="PS50192"/>
    </source>
</evidence>